<dbReference type="PROSITE" id="PS00108">
    <property type="entry name" value="PROTEIN_KINASE_ST"/>
    <property type="match status" value="1"/>
</dbReference>
<accession>A0ABU8AHW9</accession>
<dbReference type="RefSeq" id="WP_334658100.1">
    <property type="nucleotide sequence ID" value="NZ_JARULZ010000001.1"/>
</dbReference>
<organism evidence="9 10">
    <name type="scientific">Streptomyces bottropensis</name>
    <dbReference type="NCBI Taxonomy" id="42235"/>
    <lineage>
        <taxon>Bacteria</taxon>
        <taxon>Bacillati</taxon>
        <taxon>Actinomycetota</taxon>
        <taxon>Actinomycetes</taxon>
        <taxon>Kitasatosporales</taxon>
        <taxon>Streptomycetaceae</taxon>
        <taxon>Streptomyces</taxon>
    </lineage>
</organism>
<dbReference type="Proteomes" id="UP001310290">
    <property type="component" value="Unassembled WGS sequence"/>
</dbReference>
<sequence length="497" mass="54225">MEDTDTVPVVDTRYRLERRLGAGGQGEAWLAYDVRLRRRVVLKQCKVPEGVSAKDREVVIARAEREARAAGKLNHPGIVTVHDQFSDGSGLPWMVMEHVDGQSLREVLDGGPLRVTEAARIGAQIATALAAAHAAGVVHRDIKPANILLADNRAVIADFGIATVQGEITLTPTGAVIGTPQYMSPEQIRGGPTSPASDMWSLGATLYRAVEGRSPFSGDSFPQLILAVSHGVPEPMRTAGALQSLIGQLMRFEPAERPAAAVAAASMREVVECLPTAGPGLADIDRLLEQATKEREEGALDQAEDHYRSALDLAIQHRARKKEGRAWDGLGSCRWRNGDHEMALKFFTRADRLADETDDTHLKAWSLYNFGVYRRARGELAAAKDFLERALAVADAHRCPAAAGWTHHQLAELAQDEDDARREEEHYAAALRVGLASDDDGLTGWSLIHVARCKERSGDLPQAGEHYARALEIGARIHDKWMVREAEEGRARTADPD</sequence>
<keyword evidence="7" id="KW-0802">TPR repeat</keyword>
<keyword evidence="4" id="KW-0547">Nucleotide-binding</keyword>
<dbReference type="SMART" id="SM00220">
    <property type="entry name" value="S_TKc"/>
    <property type="match status" value="1"/>
</dbReference>
<keyword evidence="3 9" id="KW-0808">Transferase</keyword>
<evidence type="ECO:0000256" key="7">
    <source>
        <dbReference type="PROSITE-ProRule" id="PRU00339"/>
    </source>
</evidence>
<dbReference type="Pfam" id="PF13424">
    <property type="entry name" value="TPR_12"/>
    <property type="match status" value="1"/>
</dbReference>
<dbReference type="PANTHER" id="PTHR43289:SF6">
    <property type="entry name" value="SERINE_THREONINE-PROTEIN KINASE NEKL-3"/>
    <property type="match status" value="1"/>
</dbReference>
<keyword evidence="2" id="KW-0723">Serine/threonine-protein kinase</keyword>
<dbReference type="InterPro" id="IPR000719">
    <property type="entry name" value="Prot_kinase_dom"/>
</dbReference>
<name>A0ABU8AHW9_9ACTN</name>
<comment type="caution">
    <text evidence="9">The sequence shown here is derived from an EMBL/GenBank/DDBJ whole genome shotgun (WGS) entry which is preliminary data.</text>
</comment>
<dbReference type="InterPro" id="IPR019734">
    <property type="entry name" value="TPR_rpt"/>
</dbReference>
<dbReference type="PROSITE" id="PS50005">
    <property type="entry name" value="TPR"/>
    <property type="match status" value="1"/>
</dbReference>
<dbReference type="GO" id="GO:0004674">
    <property type="term" value="F:protein serine/threonine kinase activity"/>
    <property type="evidence" value="ECO:0007669"/>
    <property type="project" value="UniProtKB-EC"/>
</dbReference>
<dbReference type="Gene3D" id="3.30.200.20">
    <property type="entry name" value="Phosphorylase Kinase, domain 1"/>
    <property type="match status" value="1"/>
</dbReference>
<dbReference type="SUPFAM" id="SSF48452">
    <property type="entry name" value="TPR-like"/>
    <property type="match status" value="1"/>
</dbReference>
<evidence type="ECO:0000259" key="8">
    <source>
        <dbReference type="PROSITE" id="PS50011"/>
    </source>
</evidence>
<dbReference type="PROSITE" id="PS50011">
    <property type="entry name" value="PROTEIN_KINASE_DOM"/>
    <property type="match status" value="1"/>
</dbReference>
<dbReference type="Gene3D" id="1.25.40.10">
    <property type="entry name" value="Tetratricopeptide repeat domain"/>
    <property type="match status" value="1"/>
</dbReference>
<dbReference type="EC" id="2.7.11.1" evidence="1"/>
<keyword evidence="10" id="KW-1185">Reference proteome</keyword>
<dbReference type="InterPro" id="IPR011990">
    <property type="entry name" value="TPR-like_helical_dom_sf"/>
</dbReference>
<keyword evidence="5 9" id="KW-0418">Kinase</keyword>
<evidence type="ECO:0000313" key="10">
    <source>
        <dbReference type="Proteomes" id="UP001310290"/>
    </source>
</evidence>
<reference evidence="9" key="1">
    <citation type="submission" date="2023-04" db="EMBL/GenBank/DDBJ databases">
        <title>Genomic diversity of scab-causing Streptomyces spp. in the province of Quebec, Canada.</title>
        <authorList>
            <person name="Biessy A."/>
            <person name="Cadieux M."/>
            <person name="Ciotola M."/>
            <person name="Filion M."/>
        </authorList>
    </citation>
    <scope>NUCLEOTIDE SEQUENCE</scope>
    <source>
        <strain evidence="9">B21-115</strain>
    </source>
</reference>
<protein>
    <recommendedName>
        <fullName evidence="1">non-specific serine/threonine protein kinase</fullName>
        <ecNumber evidence="1">2.7.11.1</ecNumber>
    </recommendedName>
</protein>
<dbReference type="PANTHER" id="PTHR43289">
    <property type="entry name" value="MITOGEN-ACTIVATED PROTEIN KINASE KINASE KINASE 20-RELATED"/>
    <property type="match status" value="1"/>
</dbReference>
<evidence type="ECO:0000313" key="9">
    <source>
        <dbReference type="EMBL" id="MEH0633271.1"/>
    </source>
</evidence>
<evidence type="ECO:0000256" key="5">
    <source>
        <dbReference type="ARBA" id="ARBA00022777"/>
    </source>
</evidence>
<dbReference type="InterPro" id="IPR008271">
    <property type="entry name" value="Ser/Thr_kinase_AS"/>
</dbReference>
<evidence type="ECO:0000256" key="1">
    <source>
        <dbReference type="ARBA" id="ARBA00012513"/>
    </source>
</evidence>
<feature type="domain" description="Protein kinase" evidence="8">
    <location>
        <begin position="14"/>
        <end position="271"/>
    </location>
</feature>
<gene>
    <name evidence="9" type="ORF">QBA35_07780</name>
</gene>
<feature type="repeat" description="TPR" evidence="7">
    <location>
        <begin position="324"/>
        <end position="357"/>
    </location>
</feature>
<proteinExistence type="predicted"/>
<dbReference type="SUPFAM" id="SSF56112">
    <property type="entry name" value="Protein kinase-like (PK-like)"/>
    <property type="match status" value="1"/>
</dbReference>
<dbReference type="CDD" id="cd14014">
    <property type="entry name" value="STKc_PknB_like"/>
    <property type="match status" value="1"/>
</dbReference>
<dbReference type="Gene3D" id="1.10.510.10">
    <property type="entry name" value="Transferase(Phosphotransferase) domain 1"/>
    <property type="match status" value="1"/>
</dbReference>
<evidence type="ECO:0000256" key="2">
    <source>
        <dbReference type="ARBA" id="ARBA00022527"/>
    </source>
</evidence>
<keyword evidence="6" id="KW-0067">ATP-binding</keyword>
<evidence type="ECO:0000256" key="6">
    <source>
        <dbReference type="ARBA" id="ARBA00022840"/>
    </source>
</evidence>
<dbReference type="Pfam" id="PF00069">
    <property type="entry name" value="Pkinase"/>
    <property type="match status" value="1"/>
</dbReference>
<dbReference type="InterPro" id="IPR011009">
    <property type="entry name" value="Kinase-like_dom_sf"/>
</dbReference>
<evidence type="ECO:0000256" key="3">
    <source>
        <dbReference type="ARBA" id="ARBA00022679"/>
    </source>
</evidence>
<dbReference type="EMBL" id="JARULZ010000001">
    <property type="protein sequence ID" value="MEH0633271.1"/>
    <property type="molecule type" value="Genomic_DNA"/>
</dbReference>
<evidence type="ECO:0000256" key="4">
    <source>
        <dbReference type="ARBA" id="ARBA00022741"/>
    </source>
</evidence>
<dbReference type="SMART" id="SM00028">
    <property type="entry name" value="TPR"/>
    <property type="match status" value="4"/>
</dbReference>